<name>A0A0E9UFB3_ANGAN</name>
<sequence length="40" mass="4529">MNLLSKCLSLQDFSIFHLLCTHPGVHSSPVARCFSIKRQN</sequence>
<protein>
    <submittedName>
        <fullName evidence="1">Uncharacterized protein</fullName>
    </submittedName>
</protein>
<accession>A0A0E9UFB3</accession>
<dbReference type="EMBL" id="GBXM01044924">
    <property type="protein sequence ID" value="JAH63653.1"/>
    <property type="molecule type" value="Transcribed_RNA"/>
</dbReference>
<reference evidence="1" key="1">
    <citation type="submission" date="2014-11" db="EMBL/GenBank/DDBJ databases">
        <authorList>
            <person name="Amaro Gonzalez C."/>
        </authorList>
    </citation>
    <scope>NUCLEOTIDE SEQUENCE</scope>
</reference>
<evidence type="ECO:0000313" key="1">
    <source>
        <dbReference type="EMBL" id="JAH63653.1"/>
    </source>
</evidence>
<organism evidence="1">
    <name type="scientific">Anguilla anguilla</name>
    <name type="common">European freshwater eel</name>
    <name type="synonym">Muraena anguilla</name>
    <dbReference type="NCBI Taxonomy" id="7936"/>
    <lineage>
        <taxon>Eukaryota</taxon>
        <taxon>Metazoa</taxon>
        <taxon>Chordata</taxon>
        <taxon>Craniata</taxon>
        <taxon>Vertebrata</taxon>
        <taxon>Euteleostomi</taxon>
        <taxon>Actinopterygii</taxon>
        <taxon>Neopterygii</taxon>
        <taxon>Teleostei</taxon>
        <taxon>Anguilliformes</taxon>
        <taxon>Anguillidae</taxon>
        <taxon>Anguilla</taxon>
    </lineage>
</organism>
<dbReference type="AlphaFoldDB" id="A0A0E9UFB3"/>
<reference evidence="1" key="2">
    <citation type="journal article" date="2015" name="Fish Shellfish Immunol.">
        <title>Early steps in the European eel (Anguilla anguilla)-Vibrio vulnificus interaction in the gills: Role of the RtxA13 toxin.</title>
        <authorList>
            <person name="Callol A."/>
            <person name="Pajuelo D."/>
            <person name="Ebbesson L."/>
            <person name="Teles M."/>
            <person name="MacKenzie S."/>
            <person name="Amaro C."/>
        </authorList>
    </citation>
    <scope>NUCLEOTIDE SEQUENCE</scope>
</reference>
<proteinExistence type="predicted"/>